<accession>A0A248VNJ7</accession>
<dbReference type="OrthoDB" id="9805307at2"/>
<dbReference type="PANTHER" id="PTHR11820">
    <property type="entry name" value="ACYLPYRUVASE"/>
    <property type="match status" value="1"/>
</dbReference>
<sequence length="257" mass="26605">MFALADHLLHPEGEALPRDVDARAAATLLARGVACRAPVCGAVYGTLLNDRAALAALGDAMHAAPYKAPPRAPVLYLKPRNTLAGHRARVVVPDDTLGVEVGASLGIVIGRTATRVSAEQAWHYIAGYTLVADLSVPHASVYRPSVRFRARDGFCVVGPAVVAARHIPAPDDLPVNVSLNQRAAFSASTASSVRHVAQLLADVTDFMTLGAGDVVTLGVPHGSPVAHIGDTATLSIGAMPPLTVSFVGAEEQAGEQP</sequence>
<dbReference type="RefSeq" id="WP_095420484.1">
    <property type="nucleotide sequence ID" value="NZ_CP022990.1"/>
</dbReference>
<proteinExistence type="predicted"/>
<keyword evidence="4" id="KW-1185">Reference proteome</keyword>
<gene>
    <name evidence="3" type="ORF">CJU94_20040</name>
</gene>
<evidence type="ECO:0000313" key="3">
    <source>
        <dbReference type="EMBL" id="ASW00561.1"/>
    </source>
</evidence>
<dbReference type="InterPro" id="IPR036663">
    <property type="entry name" value="Fumarylacetoacetase_C_sf"/>
</dbReference>
<dbReference type="InterPro" id="IPR011234">
    <property type="entry name" value="Fumarylacetoacetase-like_C"/>
</dbReference>
<dbReference type="Gene3D" id="3.90.850.10">
    <property type="entry name" value="Fumarylacetoacetase-like, C-terminal domain"/>
    <property type="match status" value="1"/>
</dbReference>
<dbReference type="SUPFAM" id="SSF56529">
    <property type="entry name" value="FAH"/>
    <property type="match status" value="1"/>
</dbReference>
<dbReference type="GO" id="GO:0016853">
    <property type="term" value="F:isomerase activity"/>
    <property type="evidence" value="ECO:0007669"/>
    <property type="project" value="UniProtKB-KW"/>
</dbReference>
<keyword evidence="1" id="KW-0479">Metal-binding</keyword>
<dbReference type="EMBL" id="CP022990">
    <property type="protein sequence ID" value="ASW00561.1"/>
    <property type="molecule type" value="Genomic_DNA"/>
</dbReference>
<evidence type="ECO:0000313" key="4">
    <source>
        <dbReference type="Proteomes" id="UP000215158"/>
    </source>
</evidence>
<dbReference type="Proteomes" id="UP000215158">
    <property type="component" value="Chromosome 2"/>
</dbReference>
<dbReference type="GO" id="GO:0046872">
    <property type="term" value="F:metal ion binding"/>
    <property type="evidence" value="ECO:0007669"/>
    <property type="project" value="UniProtKB-KW"/>
</dbReference>
<evidence type="ECO:0000259" key="2">
    <source>
        <dbReference type="Pfam" id="PF01557"/>
    </source>
</evidence>
<dbReference type="KEGG" id="parb:CJU94_20040"/>
<dbReference type="AlphaFoldDB" id="A0A248VNJ7"/>
<name>A0A248VNJ7_9BURK</name>
<evidence type="ECO:0000256" key="1">
    <source>
        <dbReference type="ARBA" id="ARBA00022723"/>
    </source>
</evidence>
<feature type="domain" description="Fumarylacetoacetase-like C-terminal" evidence="2">
    <location>
        <begin position="43"/>
        <end position="243"/>
    </location>
</feature>
<reference evidence="3 4" key="1">
    <citation type="submission" date="2017-08" db="EMBL/GenBank/DDBJ databases">
        <title>Identification and genetic characteristics of simultaneous BTEX- and naphthalene-degrading Paraburkholderia sp. BN5 isolated from petroleum-contaminated soil.</title>
        <authorList>
            <person name="Lee Y."/>
            <person name="Jeon C.O."/>
        </authorList>
    </citation>
    <scope>NUCLEOTIDE SEQUENCE [LARGE SCALE GENOMIC DNA]</scope>
    <source>
        <strain evidence="3 4">BN5</strain>
    </source>
</reference>
<protein>
    <submittedName>
        <fullName evidence="3">2-hydroxyhepta-2,4-diene-1,7-dioate isomerase</fullName>
    </submittedName>
</protein>
<organism evidence="3 4">
    <name type="scientific">Paraburkholderia aromaticivorans</name>
    <dbReference type="NCBI Taxonomy" id="2026199"/>
    <lineage>
        <taxon>Bacteria</taxon>
        <taxon>Pseudomonadati</taxon>
        <taxon>Pseudomonadota</taxon>
        <taxon>Betaproteobacteria</taxon>
        <taxon>Burkholderiales</taxon>
        <taxon>Burkholderiaceae</taxon>
        <taxon>Paraburkholderia</taxon>
    </lineage>
</organism>
<dbReference type="Pfam" id="PF01557">
    <property type="entry name" value="FAA_hydrolase"/>
    <property type="match status" value="1"/>
</dbReference>
<dbReference type="PANTHER" id="PTHR11820:SF114">
    <property type="entry name" value="4-HYDROXYPHENYLACETATE CATABOLISM PROTEIN"/>
    <property type="match status" value="1"/>
</dbReference>
<keyword evidence="3" id="KW-0413">Isomerase</keyword>